<dbReference type="GO" id="GO:0005886">
    <property type="term" value="C:plasma membrane"/>
    <property type="evidence" value="ECO:0007669"/>
    <property type="project" value="UniProtKB-SubCell"/>
</dbReference>
<dbReference type="PANTHER" id="PTHR42709">
    <property type="entry name" value="ALKALINE PHOSPHATASE LIKE PROTEIN"/>
    <property type="match status" value="1"/>
</dbReference>
<feature type="compositionally biased region" description="Low complexity" evidence="7">
    <location>
        <begin position="11"/>
        <end position="44"/>
    </location>
</feature>
<evidence type="ECO:0000313" key="10">
    <source>
        <dbReference type="EMBL" id="QTR06099.1"/>
    </source>
</evidence>
<sequence length="386" mass="41424">MVHVPHGTDSGRLGAQRRGPGARLPPRGGQRDVAGLVPGAALRAGAGGRRARRRGDPRVSQPGPEEPHEGGGGRTHAEPPDRVRAAVRLGRPRLPGVHRPGPGRRRDADPLALVVRARGARHRVALPPGPAGRDHPVRRGVGRARRGVRWRRGGFVALGFSTPALCGPLHGTPTRRARSVVIMDVVKWVTDLMEALGAPGAGLAIALENLFPPLPSEVFLPMAGFAAGQGRMSLVAAILWTTTGSVVGALVLYYVGALLGRDRVRAIVSKMPLVKVSDVDKTEDWFRRHGRATVFFGRMVPIFRSLISNPAGVERMPLPTFVAFTAARSAIWNTALILAGYLLGDNWHVVEQYMGIVSKVVLGAAALAVVWFVVSRLAKREAHDRR</sequence>
<dbReference type="InterPro" id="IPR051311">
    <property type="entry name" value="DedA_domain"/>
</dbReference>
<protein>
    <submittedName>
        <fullName evidence="10">DedA family protein</fullName>
    </submittedName>
</protein>
<evidence type="ECO:0000256" key="5">
    <source>
        <dbReference type="ARBA" id="ARBA00022989"/>
    </source>
</evidence>
<evidence type="ECO:0000256" key="3">
    <source>
        <dbReference type="ARBA" id="ARBA00022475"/>
    </source>
</evidence>
<dbReference type="PANTHER" id="PTHR42709:SF6">
    <property type="entry name" value="UNDECAPRENYL PHOSPHATE TRANSPORTER A"/>
    <property type="match status" value="1"/>
</dbReference>
<comment type="subcellular location">
    <subcellularLocation>
        <location evidence="1">Cell membrane</location>
        <topology evidence="1">Multi-pass membrane protein</topology>
    </subcellularLocation>
</comment>
<dbReference type="EMBL" id="CP072788">
    <property type="protein sequence ID" value="QTR06099.1"/>
    <property type="molecule type" value="Genomic_DNA"/>
</dbReference>
<evidence type="ECO:0000256" key="1">
    <source>
        <dbReference type="ARBA" id="ARBA00004651"/>
    </source>
</evidence>
<dbReference type="InterPro" id="IPR032816">
    <property type="entry name" value="VTT_dom"/>
</dbReference>
<evidence type="ECO:0000256" key="4">
    <source>
        <dbReference type="ARBA" id="ARBA00022692"/>
    </source>
</evidence>
<comment type="similarity">
    <text evidence="2">Belongs to the DedA family.</text>
</comment>
<dbReference type="Pfam" id="PF09335">
    <property type="entry name" value="VTT_dom"/>
    <property type="match status" value="1"/>
</dbReference>
<name>A0A8T8I5S1_9PSEU</name>
<feature type="compositionally biased region" description="Low complexity" evidence="7">
    <location>
        <begin position="88"/>
        <end position="100"/>
    </location>
</feature>
<accession>A0A8T8I5S1</accession>
<feature type="transmembrane region" description="Helical" evidence="8">
    <location>
        <begin position="234"/>
        <end position="255"/>
    </location>
</feature>
<feature type="region of interest" description="Disordered" evidence="7">
    <location>
        <begin position="1"/>
        <end position="107"/>
    </location>
</feature>
<keyword evidence="6 8" id="KW-0472">Membrane</keyword>
<dbReference type="Proteomes" id="UP000671828">
    <property type="component" value="Chromosome"/>
</dbReference>
<evidence type="ECO:0000259" key="9">
    <source>
        <dbReference type="Pfam" id="PF09335"/>
    </source>
</evidence>
<reference evidence="10" key="1">
    <citation type="submission" date="2021-04" db="EMBL/GenBank/DDBJ databases">
        <title>Saccharothrix algeriensis WGS.</title>
        <authorList>
            <person name="Stuskova K."/>
            <person name="Hakalova E."/>
            <person name="Tebbal A.B."/>
            <person name="Eichmeier A."/>
        </authorList>
    </citation>
    <scope>NUCLEOTIDE SEQUENCE</scope>
    <source>
        <strain evidence="10">NRRL B-24137</strain>
    </source>
</reference>
<evidence type="ECO:0000313" key="11">
    <source>
        <dbReference type="Proteomes" id="UP000671828"/>
    </source>
</evidence>
<evidence type="ECO:0000256" key="8">
    <source>
        <dbReference type="SAM" id="Phobius"/>
    </source>
</evidence>
<keyword evidence="3" id="KW-1003">Cell membrane</keyword>
<feature type="transmembrane region" description="Helical" evidence="8">
    <location>
        <begin position="321"/>
        <end position="344"/>
    </location>
</feature>
<keyword evidence="5 8" id="KW-1133">Transmembrane helix</keyword>
<dbReference type="AlphaFoldDB" id="A0A8T8I5S1"/>
<organism evidence="10 11">
    <name type="scientific">Saccharothrix algeriensis</name>
    <dbReference type="NCBI Taxonomy" id="173560"/>
    <lineage>
        <taxon>Bacteria</taxon>
        <taxon>Bacillati</taxon>
        <taxon>Actinomycetota</taxon>
        <taxon>Actinomycetes</taxon>
        <taxon>Pseudonocardiales</taxon>
        <taxon>Pseudonocardiaceae</taxon>
        <taxon>Saccharothrix</taxon>
    </lineage>
</organism>
<evidence type="ECO:0000256" key="2">
    <source>
        <dbReference type="ARBA" id="ARBA00010792"/>
    </source>
</evidence>
<proteinExistence type="inferred from homology"/>
<feature type="region of interest" description="Disordered" evidence="7">
    <location>
        <begin position="124"/>
        <end position="144"/>
    </location>
</feature>
<feature type="domain" description="VTT" evidence="9">
    <location>
        <begin position="214"/>
        <end position="341"/>
    </location>
</feature>
<evidence type="ECO:0000256" key="6">
    <source>
        <dbReference type="ARBA" id="ARBA00023136"/>
    </source>
</evidence>
<feature type="transmembrane region" description="Helical" evidence="8">
    <location>
        <begin position="356"/>
        <end position="378"/>
    </location>
</feature>
<keyword evidence="4 8" id="KW-0812">Transmembrane</keyword>
<evidence type="ECO:0000256" key="7">
    <source>
        <dbReference type="SAM" id="MobiDB-lite"/>
    </source>
</evidence>
<feature type="compositionally biased region" description="Basic and acidic residues" evidence="7">
    <location>
        <begin position="65"/>
        <end position="84"/>
    </location>
</feature>
<gene>
    <name evidence="10" type="ORF">J7S33_10400</name>
</gene>